<name>A0A0D0AVK7_9AGAM</name>
<gene>
    <name evidence="1" type="ORF">CY34DRAFT_801227</name>
</gene>
<accession>A0A0D0AVK7</accession>
<dbReference type="HOGENOM" id="CLU_2905683_0_0_1"/>
<sequence length="62" mass="7337">MIVGEFRTTFRFDARQNYTFHHSRDSILTKFNSPHQTDNVCRCCEIREPARDLCGYPKIADK</sequence>
<organism evidence="1 2">
    <name type="scientific">Suillus luteus UH-Slu-Lm8-n1</name>
    <dbReference type="NCBI Taxonomy" id="930992"/>
    <lineage>
        <taxon>Eukaryota</taxon>
        <taxon>Fungi</taxon>
        <taxon>Dikarya</taxon>
        <taxon>Basidiomycota</taxon>
        <taxon>Agaricomycotina</taxon>
        <taxon>Agaricomycetes</taxon>
        <taxon>Agaricomycetidae</taxon>
        <taxon>Boletales</taxon>
        <taxon>Suillineae</taxon>
        <taxon>Suillaceae</taxon>
        <taxon>Suillus</taxon>
    </lineage>
</organism>
<protein>
    <submittedName>
        <fullName evidence="1">Uncharacterized protein</fullName>
    </submittedName>
</protein>
<evidence type="ECO:0000313" key="2">
    <source>
        <dbReference type="Proteomes" id="UP000054485"/>
    </source>
</evidence>
<dbReference type="Proteomes" id="UP000054485">
    <property type="component" value="Unassembled WGS sequence"/>
</dbReference>
<dbReference type="EMBL" id="KN835168">
    <property type="protein sequence ID" value="KIK45761.1"/>
    <property type="molecule type" value="Genomic_DNA"/>
</dbReference>
<reference evidence="2" key="2">
    <citation type="submission" date="2015-01" db="EMBL/GenBank/DDBJ databases">
        <title>Evolutionary Origins and Diversification of the Mycorrhizal Mutualists.</title>
        <authorList>
            <consortium name="DOE Joint Genome Institute"/>
            <consortium name="Mycorrhizal Genomics Consortium"/>
            <person name="Kohler A."/>
            <person name="Kuo A."/>
            <person name="Nagy L.G."/>
            <person name="Floudas D."/>
            <person name="Copeland A."/>
            <person name="Barry K.W."/>
            <person name="Cichocki N."/>
            <person name="Veneault-Fourrey C."/>
            <person name="LaButti K."/>
            <person name="Lindquist E.A."/>
            <person name="Lipzen A."/>
            <person name="Lundell T."/>
            <person name="Morin E."/>
            <person name="Murat C."/>
            <person name="Riley R."/>
            <person name="Ohm R."/>
            <person name="Sun H."/>
            <person name="Tunlid A."/>
            <person name="Henrissat B."/>
            <person name="Grigoriev I.V."/>
            <person name="Hibbett D.S."/>
            <person name="Martin F."/>
        </authorList>
    </citation>
    <scope>NUCLEOTIDE SEQUENCE [LARGE SCALE GENOMIC DNA]</scope>
    <source>
        <strain evidence="2">UH-Slu-Lm8-n1</strain>
    </source>
</reference>
<dbReference type="InParanoid" id="A0A0D0AVK7"/>
<dbReference type="OrthoDB" id="10504765at2759"/>
<keyword evidence="2" id="KW-1185">Reference proteome</keyword>
<dbReference type="AlphaFoldDB" id="A0A0D0AVK7"/>
<evidence type="ECO:0000313" key="1">
    <source>
        <dbReference type="EMBL" id="KIK45761.1"/>
    </source>
</evidence>
<proteinExistence type="predicted"/>
<reference evidence="1 2" key="1">
    <citation type="submission" date="2014-04" db="EMBL/GenBank/DDBJ databases">
        <authorList>
            <consortium name="DOE Joint Genome Institute"/>
            <person name="Kuo A."/>
            <person name="Ruytinx J."/>
            <person name="Rineau F."/>
            <person name="Colpaert J."/>
            <person name="Kohler A."/>
            <person name="Nagy L.G."/>
            <person name="Floudas D."/>
            <person name="Copeland A."/>
            <person name="Barry K.W."/>
            <person name="Cichocki N."/>
            <person name="Veneault-Fourrey C."/>
            <person name="LaButti K."/>
            <person name="Lindquist E.A."/>
            <person name="Lipzen A."/>
            <person name="Lundell T."/>
            <person name="Morin E."/>
            <person name="Murat C."/>
            <person name="Sun H."/>
            <person name="Tunlid A."/>
            <person name="Henrissat B."/>
            <person name="Grigoriev I.V."/>
            <person name="Hibbett D.S."/>
            <person name="Martin F."/>
            <person name="Nordberg H.P."/>
            <person name="Cantor M.N."/>
            <person name="Hua S.X."/>
        </authorList>
    </citation>
    <scope>NUCLEOTIDE SEQUENCE [LARGE SCALE GENOMIC DNA]</scope>
    <source>
        <strain evidence="1 2">UH-Slu-Lm8-n1</strain>
    </source>
</reference>